<dbReference type="PANTHER" id="PTHR40250:SF1">
    <property type="entry name" value="SI:CH1073-281M9.1"/>
    <property type="match status" value="1"/>
</dbReference>
<dbReference type="Pfam" id="PF15766">
    <property type="entry name" value="DUF4695"/>
    <property type="match status" value="1"/>
</dbReference>
<evidence type="ECO:0000313" key="2">
    <source>
        <dbReference type="Proteomes" id="UP000472272"/>
    </source>
</evidence>
<reference evidence="1" key="2">
    <citation type="submission" date="2025-09" db="UniProtKB">
        <authorList>
            <consortium name="Ensembl"/>
        </authorList>
    </citation>
    <scope>IDENTIFICATION</scope>
</reference>
<evidence type="ECO:0000313" key="1">
    <source>
        <dbReference type="Ensembl" id="ENSPMRP00000030114.1"/>
    </source>
</evidence>
<accession>A0A670K384</accession>
<dbReference type="InterPro" id="IPR031521">
    <property type="entry name" value="DUF4695"/>
</dbReference>
<dbReference type="AlphaFoldDB" id="A0A670K384"/>
<dbReference type="Proteomes" id="UP000472272">
    <property type="component" value="Unplaced"/>
</dbReference>
<organism evidence="1 2">
    <name type="scientific">Podarcis muralis</name>
    <name type="common">Wall lizard</name>
    <name type="synonym">Lacerta muralis</name>
    <dbReference type="NCBI Taxonomy" id="64176"/>
    <lineage>
        <taxon>Eukaryota</taxon>
        <taxon>Metazoa</taxon>
        <taxon>Chordata</taxon>
        <taxon>Craniata</taxon>
        <taxon>Vertebrata</taxon>
        <taxon>Euteleostomi</taxon>
        <taxon>Lepidosauria</taxon>
        <taxon>Squamata</taxon>
        <taxon>Bifurcata</taxon>
        <taxon>Unidentata</taxon>
        <taxon>Episquamata</taxon>
        <taxon>Laterata</taxon>
        <taxon>Lacertibaenia</taxon>
        <taxon>Lacertidae</taxon>
        <taxon>Podarcis</taxon>
    </lineage>
</organism>
<sequence>MAAAAAKPAELMGICSSYQAVMPNFVCIAEEFPQPTQPAKLPRGKLCRPRQSRFKMQLSRLQQKEPEAFGAQPEFPLRSKGFQAFPEGAHRPLSLSRLQRKPVFAP</sequence>
<dbReference type="PANTHER" id="PTHR40250">
    <property type="entry name" value="CHROMOSOME 11 OPEN READING FRAME 96"/>
    <property type="match status" value="1"/>
</dbReference>
<protein>
    <submittedName>
        <fullName evidence="1">Uncharacterized protein</fullName>
    </submittedName>
</protein>
<dbReference type="Ensembl" id="ENSPMRT00000031932.1">
    <property type="protein sequence ID" value="ENSPMRP00000030114.1"/>
    <property type="gene ID" value="ENSPMRG00000019473.1"/>
</dbReference>
<keyword evidence="2" id="KW-1185">Reference proteome</keyword>
<proteinExistence type="predicted"/>
<name>A0A670K384_PODMU</name>
<reference evidence="1" key="1">
    <citation type="submission" date="2025-08" db="UniProtKB">
        <authorList>
            <consortium name="Ensembl"/>
        </authorList>
    </citation>
    <scope>IDENTIFICATION</scope>
</reference>